<reference evidence="1 2" key="1">
    <citation type="submission" date="2020-04" db="EMBL/GenBank/DDBJ databases">
        <title>Perkinsus olseni comparative genomics.</title>
        <authorList>
            <person name="Bogema D.R."/>
        </authorList>
    </citation>
    <scope>NUCLEOTIDE SEQUENCE [LARGE SCALE GENOMIC DNA]</scope>
    <source>
        <strain evidence="1 2">ATCC PRA-207</strain>
    </source>
</reference>
<dbReference type="InterPro" id="IPR027417">
    <property type="entry name" value="P-loop_NTPase"/>
</dbReference>
<dbReference type="EMBL" id="JABANO010033877">
    <property type="protein sequence ID" value="KAF4706067.1"/>
    <property type="molecule type" value="Genomic_DNA"/>
</dbReference>
<protein>
    <submittedName>
        <fullName evidence="1">Uncharacterized protein</fullName>
    </submittedName>
</protein>
<comment type="caution">
    <text evidence="1">The sequence shown here is derived from an EMBL/GenBank/DDBJ whole genome shotgun (WGS) entry which is preliminary data.</text>
</comment>
<evidence type="ECO:0000313" key="2">
    <source>
        <dbReference type="Proteomes" id="UP000553632"/>
    </source>
</evidence>
<dbReference type="Gene3D" id="3.40.50.300">
    <property type="entry name" value="P-loop containing nucleotide triphosphate hydrolases"/>
    <property type="match status" value="1"/>
</dbReference>
<accession>A0A7J6QCX8</accession>
<feature type="non-terminal residue" evidence="1">
    <location>
        <position position="112"/>
    </location>
</feature>
<proteinExistence type="predicted"/>
<name>A0A7J6QCX8_PEROL</name>
<dbReference type="Proteomes" id="UP000553632">
    <property type="component" value="Unassembled WGS sequence"/>
</dbReference>
<dbReference type="SUPFAM" id="SSF52540">
    <property type="entry name" value="P-loop containing nucleoside triphosphate hydrolases"/>
    <property type="match status" value="1"/>
</dbReference>
<organism evidence="1 2">
    <name type="scientific">Perkinsus olseni</name>
    <name type="common">Perkinsus atlanticus</name>
    <dbReference type="NCBI Taxonomy" id="32597"/>
    <lineage>
        <taxon>Eukaryota</taxon>
        <taxon>Sar</taxon>
        <taxon>Alveolata</taxon>
        <taxon>Perkinsozoa</taxon>
        <taxon>Perkinsea</taxon>
        <taxon>Perkinsida</taxon>
        <taxon>Perkinsidae</taxon>
        <taxon>Perkinsus</taxon>
    </lineage>
</organism>
<dbReference type="AlphaFoldDB" id="A0A7J6QCX8"/>
<feature type="non-terminal residue" evidence="1">
    <location>
        <position position="1"/>
    </location>
</feature>
<evidence type="ECO:0000313" key="1">
    <source>
        <dbReference type="EMBL" id="KAF4706067.1"/>
    </source>
</evidence>
<gene>
    <name evidence="1" type="ORF">FOZ63_016873</name>
</gene>
<sequence length="112" mass="12147">LRDAVMSSIPLRPPLLNIASIPLRHCLSLRDAVMSSITVRPSLLNIASIPLRPPLLNIASIRDTILSALRSGSEKQYFLVAGLAGTGKTYLVKEILVELKKSMTPIVLCWAG</sequence>
<keyword evidence="2" id="KW-1185">Reference proteome</keyword>